<keyword evidence="4" id="KW-1185">Reference proteome</keyword>
<name>A0ABP0R512_9DINO</name>
<keyword evidence="2" id="KW-0812">Transmembrane</keyword>
<keyword evidence="2" id="KW-1133">Transmembrane helix</keyword>
<sequence>MIGRLESVDSKVAMASRGSMARASVFSSKSKASGVLSPQSSTLARKSMRSKSGTKDSGRSGGDSKASSSMGDDYLIREGSNSSDKFIVGVIGATLMIVQVVALIAGLTSWLKVTQHPQTLAPKLKGRIRKKGFNVNTKCH</sequence>
<evidence type="ECO:0000256" key="2">
    <source>
        <dbReference type="SAM" id="Phobius"/>
    </source>
</evidence>
<feature type="compositionally biased region" description="Low complexity" evidence="1">
    <location>
        <begin position="13"/>
        <end position="24"/>
    </location>
</feature>
<reference evidence="3 4" key="1">
    <citation type="submission" date="2024-02" db="EMBL/GenBank/DDBJ databases">
        <authorList>
            <person name="Chen Y."/>
            <person name="Shah S."/>
            <person name="Dougan E. K."/>
            <person name="Thang M."/>
            <person name="Chan C."/>
        </authorList>
    </citation>
    <scope>NUCLEOTIDE SEQUENCE [LARGE SCALE GENOMIC DNA]</scope>
</reference>
<proteinExistence type="predicted"/>
<protein>
    <submittedName>
        <fullName evidence="3">Uncharacterized protein</fullName>
    </submittedName>
</protein>
<feature type="region of interest" description="Disordered" evidence="1">
    <location>
        <begin position="12"/>
        <end position="78"/>
    </location>
</feature>
<evidence type="ECO:0000256" key="1">
    <source>
        <dbReference type="SAM" id="MobiDB-lite"/>
    </source>
</evidence>
<comment type="caution">
    <text evidence="3">The sequence shown here is derived from an EMBL/GenBank/DDBJ whole genome shotgun (WGS) entry which is preliminary data.</text>
</comment>
<feature type="compositionally biased region" description="Polar residues" evidence="1">
    <location>
        <begin position="25"/>
        <end position="44"/>
    </location>
</feature>
<gene>
    <name evidence="3" type="ORF">CCMP2556_LOCUS45232</name>
</gene>
<keyword evidence="2" id="KW-0472">Membrane</keyword>
<evidence type="ECO:0000313" key="3">
    <source>
        <dbReference type="EMBL" id="CAK9094883.1"/>
    </source>
</evidence>
<dbReference type="EMBL" id="CAXAMN010025395">
    <property type="protein sequence ID" value="CAK9094883.1"/>
    <property type="molecule type" value="Genomic_DNA"/>
</dbReference>
<organism evidence="3 4">
    <name type="scientific">Durusdinium trenchii</name>
    <dbReference type="NCBI Taxonomy" id="1381693"/>
    <lineage>
        <taxon>Eukaryota</taxon>
        <taxon>Sar</taxon>
        <taxon>Alveolata</taxon>
        <taxon>Dinophyceae</taxon>
        <taxon>Suessiales</taxon>
        <taxon>Symbiodiniaceae</taxon>
        <taxon>Durusdinium</taxon>
    </lineage>
</organism>
<evidence type="ECO:0000313" key="4">
    <source>
        <dbReference type="Proteomes" id="UP001642484"/>
    </source>
</evidence>
<accession>A0ABP0R512</accession>
<feature type="transmembrane region" description="Helical" evidence="2">
    <location>
        <begin position="86"/>
        <end position="111"/>
    </location>
</feature>
<dbReference type="Proteomes" id="UP001642484">
    <property type="component" value="Unassembled WGS sequence"/>
</dbReference>